<dbReference type="STRING" id="445961.IW15_18740"/>
<dbReference type="RefSeq" id="WP_034714241.1">
    <property type="nucleotide sequence ID" value="NZ_JPRH01000009.1"/>
</dbReference>
<evidence type="ECO:0000313" key="2">
    <source>
        <dbReference type="EMBL" id="KFF10740.1"/>
    </source>
</evidence>
<protein>
    <submittedName>
        <fullName evidence="2">DNA-binding protein</fullName>
    </submittedName>
</protein>
<evidence type="ECO:0000313" key="3">
    <source>
        <dbReference type="Proteomes" id="UP000028705"/>
    </source>
</evidence>
<evidence type="ECO:0000256" key="1">
    <source>
        <dbReference type="SAM" id="MobiDB-lite"/>
    </source>
</evidence>
<feature type="compositionally biased region" description="Basic and acidic residues" evidence="1">
    <location>
        <begin position="162"/>
        <end position="176"/>
    </location>
</feature>
<comment type="caution">
    <text evidence="2">The sequence shown here is derived from an EMBL/GenBank/DDBJ whole genome shotgun (WGS) entry which is preliminary data.</text>
</comment>
<dbReference type="GO" id="GO:0003677">
    <property type="term" value="F:DNA binding"/>
    <property type="evidence" value="ECO:0007669"/>
    <property type="project" value="UniProtKB-KW"/>
</dbReference>
<proteinExistence type="predicted"/>
<reference evidence="2 3" key="1">
    <citation type="submission" date="2014-07" db="EMBL/GenBank/DDBJ databases">
        <title>Genome of Chryseobacterium soli DSM 19298.</title>
        <authorList>
            <person name="Stropko S.J."/>
            <person name="Pipes S.E."/>
            <person name="Newman J."/>
        </authorList>
    </citation>
    <scope>NUCLEOTIDE SEQUENCE [LARGE SCALE GENOMIC DNA]</scope>
    <source>
        <strain evidence="2 3">DSM 19298</strain>
    </source>
</reference>
<dbReference type="Proteomes" id="UP000028705">
    <property type="component" value="Unassembled WGS sequence"/>
</dbReference>
<organism evidence="2 3">
    <name type="scientific">Chryseobacterium soli</name>
    <dbReference type="NCBI Taxonomy" id="445961"/>
    <lineage>
        <taxon>Bacteria</taxon>
        <taxon>Pseudomonadati</taxon>
        <taxon>Bacteroidota</taxon>
        <taxon>Flavobacteriia</taxon>
        <taxon>Flavobacteriales</taxon>
        <taxon>Weeksellaceae</taxon>
        <taxon>Chryseobacterium group</taxon>
        <taxon>Chryseobacterium</taxon>
    </lineage>
</organism>
<dbReference type="OrthoDB" id="1524821at2"/>
<keyword evidence="3" id="KW-1185">Reference proteome</keyword>
<dbReference type="Pfam" id="PF02620">
    <property type="entry name" value="YceD"/>
    <property type="match status" value="1"/>
</dbReference>
<feature type="region of interest" description="Disordered" evidence="1">
    <location>
        <begin position="153"/>
        <end position="176"/>
    </location>
</feature>
<accession>A0A086A226</accession>
<dbReference type="InterPro" id="IPR003772">
    <property type="entry name" value="YceD"/>
</dbReference>
<keyword evidence="2" id="KW-0238">DNA-binding</keyword>
<dbReference type="EMBL" id="JPRH01000009">
    <property type="protein sequence ID" value="KFF10740.1"/>
    <property type="molecule type" value="Genomic_DNA"/>
</dbReference>
<gene>
    <name evidence="2" type="ORF">IW15_18740</name>
</gene>
<name>A0A086A226_9FLAO</name>
<dbReference type="AlphaFoldDB" id="A0A086A226"/>
<dbReference type="eggNOG" id="COG1399">
    <property type="taxonomic scope" value="Bacteria"/>
</dbReference>
<sequence>MDKLRNYDVSFPGLKNGKHQFKFEIDKSFFQLFDTEQEFTNPKITADVLLDKHTTFLEFEIKTKGTVDLVCDITNEDFQHAVENQINVLVKFGEEYDDSDEDVITIPIGDHAFNTAQLIYENVALSIPMKKVSPNVSDEDLEILEKFSPKDIEEVEEEEEKSDPRWEALKKLRDKN</sequence>